<dbReference type="InterPro" id="IPR013197">
    <property type="entry name" value="RNA_pol_III_RPC82-rel_HTH"/>
</dbReference>
<keyword evidence="13" id="KW-1185">Reference proteome</keyword>
<name>A0A914BQ29_PATMI</name>
<keyword evidence="4 7" id="KW-0240">DNA-directed RNA polymerase</keyword>
<evidence type="ECO:0000259" key="11">
    <source>
        <dbReference type="Pfam" id="PF22536"/>
    </source>
</evidence>
<dbReference type="InterPro" id="IPR036388">
    <property type="entry name" value="WH-like_DNA-bd_sf"/>
</dbReference>
<keyword evidence="5 7" id="KW-0804">Transcription</keyword>
<feature type="domain" description="RNA polymerase III subunit RPC82-related helix-turn-helix" evidence="10">
    <location>
        <begin position="16"/>
        <end position="75"/>
    </location>
</feature>
<evidence type="ECO:0000313" key="13">
    <source>
        <dbReference type="Proteomes" id="UP000887568"/>
    </source>
</evidence>
<dbReference type="OrthoDB" id="272392at2759"/>
<evidence type="ECO:0000256" key="4">
    <source>
        <dbReference type="ARBA" id="ARBA00022478"/>
    </source>
</evidence>
<dbReference type="InterPro" id="IPR008806">
    <property type="entry name" value="RNA_pol_III_Rpc82_C"/>
</dbReference>
<dbReference type="EnsemblMetazoa" id="XM_038222137.1">
    <property type="protein sequence ID" value="XP_038078065.1"/>
    <property type="gene ID" value="LOC119745635"/>
</dbReference>
<dbReference type="Pfam" id="PF20912">
    <property type="entry name" value="RPC3_helical"/>
    <property type="match status" value="1"/>
</dbReference>
<dbReference type="Pfam" id="PF05645">
    <property type="entry name" value="RNA_pol_Rpc82"/>
    <property type="match status" value="1"/>
</dbReference>
<evidence type="ECO:0000256" key="3">
    <source>
        <dbReference type="ARBA" id="ARBA00016689"/>
    </source>
</evidence>
<dbReference type="AlphaFoldDB" id="A0A914BQ29"/>
<dbReference type="InterPro" id="IPR039748">
    <property type="entry name" value="RPC3"/>
</dbReference>
<dbReference type="PANTHER" id="PTHR12949">
    <property type="entry name" value="RNA POLYMERASE III DNA DIRECTED -RELATED"/>
    <property type="match status" value="1"/>
</dbReference>
<dbReference type="PANTHER" id="PTHR12949:SF0">
    <property type="entry name" value="DNA-DIRECTED RNA POLYMERASE III SUBUNIT RPC3"/>
    <property type="match status" value="1"/>
</dbReference>
<reference evidence="12" key="1">
    <citation type="submission" date="2022-11" db="UniProtKB">
        <authorList>
            <consortium name="EnsemblMetazoa"/>
        </authorList>
    </citation>
    <scope>IDENTIFICATION</scope>
</reference>
<organism evidence="12 13">
    <name type="scientific">Patiria miniata</name>
    <name type="common">Bat star</name>
    <name type="synonym">Asterina miniata</name>
    <dbReference type="NCBI Taxonomy" id="46514"/>
    <lineage>
        <taxon>Eukaryota</taxon>
        <taxon>Metazoa</taxon>
        <taxon>Echinodermata</taxon>
        <taxon>Eleutherozoa</taxon>
        <taxon>Asterozoa</taxon>
        <taxon>Asteroidea</taxon>
        <taxon>Valvatacea</taxon>
        <taxon>Valvatida</taxon>
        <taxon>Asterinidae</taxon>
        <taxon>Patiria</taxon>
    </lineage>
</organism>
<dbReference type="GO" id="GO:0005666">
    <property type="term" value="C:RNA polymerase III complex"/>
    <property type="evidence" value="ECO:0007669"/>
    <property type="project" value="UniProtKB-UniRule"/>
</dbReference>
<dbReference type="GO" id="GO:0003697">
    <property type="term" value="F:single-stranded DNA binding"/>
    <property type="evidence" value="ECO:0007669"/>
    <property type="project" value="UniProtKB-UniRule"/>
</dbReference>
<dbReference type="Pfam" id="PF22536">
    <property type="entry name" value="WHD_POLR3C"/>
    <property type="match status" value="1"/>
</dbReference>
<evidence type="ECO:0000256" key="8">
    <source>
        <dbReference type="SAM" id="MobiDB-lite"/>
    </source>
</evidence>
<comment type="similarity">
    <text evidence="2 7">Belongs to the eukaryotic RPC3/POLR3C RNA polymerase subunit family.</text>
</comment>
<dbReference type="FunFam" id="1.10.10.10:FF:000199">
    <property type="entry name" value="DNA-directed RNA polymerase III subunit RPC3"/>
    <property type="match status" value="1"/>
</dbReference>
<evidence type="ECO:0000256" key="1">
    <source>
        <dbReference type="ARBA" id="ARBA00004123"/>
    </source>
</evidence>
<dbReference type="GeneID" id="119745635"/>
<comment type="subunit">
    <text evidence="7">Component of the RNA polymerase III (Pol III) complex consisting of 17 subunits.</text>
</comment>
<feature type="domain" description="RNA polymerase III Rpc82 C -terminal" evidence="9">
    <location>
        <begin position="154"/>
        <end position="348"/>
    </location>
</feature>
<evidence type="ECO:0000256" key="5">
    <source>
        <dbReference type="ARBA" id="ARBA00023163"/>
    </source>
</evidence>
<dbReference type="GO" id="GO:0006351">
    <property type="term" value="P:DNA-templated transcription"/>
    <property type="evidence" value="ECO:0007669"/>
    <property type="project" value="InterPro"/>
</dbReference>
<sequence>MFATELDYRMSVCQIHLCSLLIKEHFGDIVEKVCTHLIQNGAKPLRVAAQETGLKIDQVRKALCVLVQHNIASFGLHKRGFVEYAASVEQVLLLVRYPRYIYCAKTLYGDAGELIVEEILQHGQMRMSTVVGRVTQRLSEGGQSVTNDHVKGKMEDLINTHFLQRVPAPPPDNNKAAFPELTISERDLYRVPASIEVTRGESDTSKRKRSTEDSDPQSSSKRLKIDSEEHAADEGILWHLNFDRFHKYLLDHEIVQAVSRRIDWNAAEVVRTMLRISELSKGLEDKTSHPISLNDTMRNLPKENNMKFGVVEQYFKLLSDDQTSIVTKVGETGGGSYTLDFQNACKALVVSTIESVVQERFGSKSFRIFKTLLLKKYLEQKQVEEFALIPAKEAKELLYKMFSEHFVTMQEIPRTPDHAPSRTFFLFTVDVSQVSRMLLERCYKSLANVISRRAFETKENKRLIEKSQRVEAIAASLQSHGADQSQTAEVEDMITPLEKNQLEKYRSKMSKLEQSELQVDSTIFTLGNFLRLESDS</sequence>
<evidence type="ECO:0000259" key="10">
    <source>
        <dbReference type="Pfam" id="PF08221"/>
    </source>
</evidence>
<feature type="domain" description="DNA-directed RNA polymerase III subunit RPC3 winged-helix" evidence="11">
    <location>
        <begin position="353"/>
        <end position="429"/>
    </location>
</feature>
<dbReference type="Gene3D" id="6.10.140.1450">
    <property type="match status" value="1"/>
</dbReference>
<dbReference type="InterPro" id="IPR055207">
    <property type="entry name" value="POLR3C_WHD"/>
</dbReference>
<evidence type="ECO:0000256" key="7">
    <source>
        <dbReference type="RuleBase" id="RU367076"/>
    </source>
</evidence>
<protein>
    <recommendedName>
        <fullName evidence="3 7">DNA-directed RNA polymerase III subunit RPC3</fullName>
        <shortName evidence="7">RNA polymerase III subunit C3</shortName>
    </recommendedName>
</protein>
<comment type="function">
    <text evidence="7">DNA-dependent RNA polymerase catalyzes the transcription of DNA into RNA using the four ribonucleoside triphosphates as substrates. Specific core component of RNA polymerase III which synthesizes small RNAs, such as 5S rRNA and tRNAs.</text>
</comment>
<accession>A0A914BQ29</accession>
<feature type="region of interest" description="Disordered" evidence="8">
    <location>
        <begin position="194"/>
        <end position="226"/>
    </location>
</feature>
<keyword evidence="6 7" id="KW-0539">Nucleus</keyword>
<evidence type="ECO:0000256" key="6">
    <source>
        <dbReference type="ARBA" id="ARBA00023242"/>
    </source>
</evidence>
<dbReference type="FunFam" id="1.10.10.10:FF:000262">
    <property type="entry name" value="DNA-directed RNA polymerase III subunit RPC3"/>
    <property type="match status" value="1"/>
</dbReference>
<dbReference type="Proteomes" id="UP000887568">
    <property type="component" value="Unplaced"/>
</dbReference>
<proteinExistence type="inferred from homology"/>
<dbReference type="RefSeq" id="XP_038078065.1">
    <property type="nucleotide sequence ID" value="XM_038222137.1"/>
</dbReference>
<evidence type="ECO:0000256" key="2">
    <source>
        <dbReference type="ARBA" id="ARBA00007206"/>
    </source>
</evidence>
<dbReference type="FunFam" id="1.10.10.10:FF:000218">
    <property type="entry name" value="DNA-directed RNA polymerase III subunit RPC3"/>
    <property type="match status" value="1"/>
</dbReference>
<dbReference type="Gene3D" id="1.10.10.10">
    <property type="entry name" value="Winged helix-like DNA-binding domain superfamily/Winged helix DNA-binding domain"/>
    <property type="match status" value="4"/>
</dbReference>
<dbReference type="Pfam" id="PF08221">
    <property type="entry name" value="HTH_9"/>
    <property type="match status" value="1"/>
</dbReference>
<evidence type="ECO:0000259" key="9">
    <source>
        <dbReference type="Pfam" id="PF05645"/>
    </source>
</evidence>
<evidence type="ECO:0000313" key="12">
    <source>
        <dbReference type="EnsemblMetazoa" id="XP_038078065.1"/>
    </source>
</evidence>
<comment type="subcellular location">
    <subcellularLocation>
        <location evidence="1 7">Nucleus</location>
    </subcellularLocation>
</comment>
<dbReference type="OMA" id="GQYVVHM"/>